<evidence type="ECO:0000259" key="3">
    <source>
        <dbReference type="PROSITE" id="PS50106"/>
    </source>
</evidence>
<proteinExistence type="predicted"/>
<feature type="transmembrane region" description="Helical" evidence="2">
    <location>
        <begin position="178"/>
        <end position="197"/>
    </location>
</feature>
<comment type="caution">
    <text evidence="4">The sequence shown here is derived from an EMBL/GenBank/DDBJ whole genome shotgun (WGS) entry which is preliminary data.</text>
</comment>
<evidence type="ECO:0000313" key="4">
    <source>
        <dbReference type="EMBL" id="KOO33801.1"/>
    </source>
</evidence>
<keyword evidence="5" id="KW-1185">Reference proteome</keyword>
<reference evidence="5" key="1">
    <citation type="journal article" date="2015" name="PLoS Genet.">
        <title>Genome Sequence and Transcriptome Analyses of Chrysochromulina tobin: Metabolic Tools for Enhanced Algal Fitness in the Prominent Order Prymnesiales (Haptophyceae).</title>
        <authorList>
            <person name="Hovde B.T."/>
            <person name="Deodato C.R."/>
            <person name="Hunsperger H.M."/>
            <person name="Ryken S.A."/>
            <person name="Yost W."/>
            <person name="Jha R.K."/>
            <person name="Patterson J."/>
            <person name="Monnat R.J. Jr."/>
            <person name="Barlow S.B."/>
            <person name="Starkenburg S.R."/>
            <person name="Cattolico R.A."/>
        </authorList>
    </citation>
    <scope>NUCLEOTIDE SEQUENCE</scope>
    <source>
        <strain evidence="5">CCMP291</strain>
    </source>
</reference>
<sequence length="679" mass="73159">MADIRRERSVREPQETQFVGLTGAILRAVEICGAVLVRAWDAILRLGTKFPSAMWAGTDAILRFGFEFEVGFIALFALVIFIGSRYETVFLLFKSKPGEAIEWELVLCVTLLIVFIGLPLLPLETHIREQKLPAYLLYAMVLVLIFSFIIFDTSVGLVDLLDDGNFTKYDIEERKENLLVSVLNIVLIMSIAQIFYLRTRLQITPQMDLAIEQAFGLKRIEELHARWSGKSSSIEEKEVLIEREASSRRLGFGLDQTSNSLDHNPNMVVEVDPTGPAASELQAGDIIIAVDGELLNGRKFIEHSSIKPVQFSIPNPSIRLQIKRLRTKRQAISEPEGEAAMITHVWENRHEPACGNMGAEPQRAANLLIRRSSLRAWCLHGAALAALKRPYGATSCLVLLLHCAAAAALASTSVLAKALSKPRPVIVHVYDARPSELLPYAIEDVSMACRESGATAVLVGPELVECFAKEQESARGNFPGPLPVIVDTALRDMGTSPEELCEGAKTLGASAIGLRYYTGDYPDATELEAALQRAVAAAEASSLTTILLGEFGADGDEGVAGASAMASSVGAAAALTKGNEQGGAPAFGCWRGSEDELQRLRACGVDGLIIKNACRGDVGRGAHLKLPSPAAVLVTKQVKAALSKGSKSVWAGAGGVGLASDGGDVTRRADDYFNKRGPK</sequence>
<organism evidence="4 5">
    <name type="scientific">Chrysochromulina tobinii</name>
    <dbReference type="NCBI Taxonomy" id="1460289"/>
    <lineage>
        <taxon>Eukaryota</taxon>
        <taxon>Haptista</taxon>
        <taxon>Haptophyta</taxon>
        <taxon>Prymnesiophyceae</taxon>
        <taxon>Prymnesiales</taxon>
        <taxon>Chrysochromulinaceae</taxon>
        <taxon>Chrysochromulina</taxon>
    </lineage>
</organism>
<feature type="transmembrane region" description="Helical" evidence="2">
    <location>
        <begin position="103"/>
        <end position="123"/>
    </location>
</feature>
<feature type="transmembrane region" description="Helical" evidence="2">
    <location>
        <begin position="396"/>
        <end position="416"/>
    </location>
</feature>
<evidence type="ECO:0000256" key="1">
    <source>
        <dbReference type="SAM" id="MobiDB-lite"/>
    </source>
</evidence>
<feature type="domain" description="PDZ" evidence="3">
    <location>
        <begin position="238"/>
        <end position="297"/>
    </location>
</feature>
<dbReference type="Proteomes" id="UP000037460">
    <property type="component" value="Unassembled WGS sequence"/>
</dbReference>
<name>A0A0M0K4K3_9EUKA</name>
<dbReference type="Pfam" id="PF00595">
    <property type="entry name" value="PDZ"/>
    <property type="match status" value="1"/>
</dbReference>
<feature type="transmembrane region" description="Helical" evidence="2">
    <location>
        <begin position="61"/>
        <end position="83"/>
    </location>
</feature>
<dbReference type="SUPFAM" id="SSF50156">
    <property type="entry name" value="PDZ domain-like"/>
    <property type="match status" value="1"/>
</dbReference>
<dbReference type="AlphaFoldDB" id="A0A0M0K4K3"/>
<protein>
    <recommendedName>
        <fullName evidence="3">PDZ domain-containing protein</fullName>
    </recommendedName>
</protein>
<dbReference type="PROSITE" id="PS50106">
    <property type="entry name" value="PDZ"/>
    <property type="match status" value="1"/>
</dbReference>
<keyword evidence="2" id="KW-1133">Transmembrane helix</keyword>
<dbReference type="InterPro" id="IPR036034">
    <property type="entry name" value="PDZ_sf"/>
</dbReference>
<gene>
    <name evidence="4" type="ORF">Ctob_005869</name>
</gene>
<dbReference type="Gene3D" id="2.30.42.10">
    <property type="match status" value="1"/>
</dbReference>
<feature type="compositionally biased region" description="Basic and acidic residues" evidence="1">
    <location>
        <begin position="664"/>
        <end position="679"/>
    </location>
</feature>
<keyword evidence="2" id="KW-0812">Transmembrane</keyword>
<evidence type="ECO:0000256" key="2">
    <source>
        <dbReference type="SAM" id="Phobius"/>
    </source>
</evidence>
<accession>A0A0M0K4K3</accession>
<feature type="region of interest" description="Disordered" evidence="1">
    <location>
        <begin position="656"/>
        <end position="679"/>
    </location>
</feature>
<dbReference type="InterPro" id="IPR001478">
    <property type="entry name" value="PDZ"/>
</dbReference>
<evidence type="ECO:0000313" key="5">
    <source>
        <dbReference type="Proteomes" id="UP000037460"/>
    </source>
</evidence>
<feature type="transmembrane region" description="Helical" evidence="2">
    <location>
        <begin position="135"/>
        <end position="158"/>
    </location>
</feature>
<keyword evidence="2" id="KW-0472">Membrane</keyword>
<dbReference type="OrthoDB" id="45682at2759"/>
<dbReference type="EMBL" id="JWZX01001418">
    <property type="protein sequence ID" value="KOO33801.1"/>
    <property type="molecule type" value="Genomic_DNA"/>
</dbReference>
<dbReference type="SMART" id="SM00228">
    <property type="entry name" value="PDZ"/>
    <property type="match status" value="1"/>
</dbReference>